<keyword evidence="3" id="KW-1185">Reference proteome</keyword>
<proteinExistence type="predicted"/>
<gene>
    <name evidence="2" type="ORF">CERZMDRAFT_90472</name>
</gene>
<reference evidence="2" key="1">
    <citation type="journal article" date="2020" name="Stud. Mycol.">
        <title>101 Dothideomycetes genomes: a test case for predicting lifestyles and emergence of pathogens.</title>
        <authorList>
            <person name="Haridas S."/>
            <person name="Albert R."/>
            <person name="Binder M."/>
            <person name="Bloem J."/>
            <person name="Labutti K."/>
            <person name="Salamov A."/>
            <person name="Andreopoulos B."/>
            <person name="Baker S."/>
            <person name="Barry K."/>
            <person name="Bills G."/>
            <person name="Bluhm B."/>
            <person name="Cannon C."/>
            <person name="Castanera R."/>
            <person name="Culley D."/>
            <person name="Daum C."/>
            <person name="Ezra D."/>
            <person name="Gonzalez J."/>
            <person name="Henrissat B."/>
            <person name="Kuo A."/>
            <person name="Liang C."/>
            <person name="Lipzen A."/>
            <person name="Lutzoni F."/>
            <person name="Magnuson J."/>
            <person name="Mondo S."/>
            <person name="Nolan M."/>
            <person name="Ohm R."/>
            <person name="Pangilinan J."/>
            <person name="Park H.-J."/>
            <person name="Ramirez L."/>
            <person name="Alfaro M."/>
            <person name="Sun H."/>
            <person name="Tritt A."/>
            <person name="Yoshinaga Y."/>
            <person name="Zwiers L.-H."/>
            <person name="Turgeon B."/>
            <person name="Goodwin S."/>
            <person name="Spatafora J."/>
            <person name="Crous P."/>
            <person name="Grigoriev I."/>
        </authorList>
    </citation>
    <scope>NUCLEOTIDE SEQUENCE</scope>
    <source>
        <strain evidence="2">SCOH1-5</strain>
    </source>
</reference>
<dbReference type="EMBL" id="ML992670">
    <property type="protein sequence ID" value="KAF2213513.1"/>
    <property type="molecule type" value="Genomic_DNA"/>
</dbReference>
<dbReference type="AlphaFoldDB" id="A0A6A6FJD2"/>
<evidence type="ECO:0000313" key="2">
    <source>
        <dbReference type="EMBL" id="KAF2213513.1"/>
    </source>
</evidence>
<evidence type="ECO:0000256" key="1">
    <source>
        <dbReference type="SAM" id="MobiDB-lite"/>
    </source>
</evidence>
<sequence>MAASISVASPRRRTLLREGAERKWFSNITERIRSKCSRHSATMFAGGTSGTQRGQAKEVNWKMRRASW</sequence>
<accession>A0A6A6FJD2</accession>
<name>A0A6A6FJD2_9PEZI</name>
<evidence type="ECO:0000313" key="3">
    <source>
        <dbReference type="Proteomes" id="UP000799539"/>
    </source>
</evidence>
<feature type="region of interest" description="Disordered" evidence="1">
    <location>
        <begin position="39"/>
        <end position="68"/>
    </location>
</feature>
<dbReference type="Proteomes" id="UP000799539">
    <property type="component" value="Unassembled WGS sequence"/>
</dbReference>
<organism evidence="2 3">
    <name type="scientific">Cercospora zeae-maydis SCOH1-5</name>
    <dbReference type="NCBI Taxonomy" id="717836"/>
    <lineage>
        <taxon>Eukaryota</taxon>
        <taxon>Fungi</taxon>
        <taxon>Dikarya</taxon>
        <taxon>Ascomycota</taxon>
        <taxon>Pezizomycotina</taxon>
        <taxon>Dothideomycetes</taxon>
        <taxon>Dothideomycetidae</taxon>
        <taxon>Mycosphaerellales</taxon>
        <taxon>Mycosphaerellaceae</taxon>
        <taxon>Cercospora</taxon>
    </lineage>
</organism>
<protein>
    <submittedName>
        <fullName evidence="2">Uncharacterized protein</fullName>
    </submittedName>
</protein>